<reference evidence="7 8" key="1">
    <citation type="submission" date="2021-02" db="EMBL/GenBank/DDBJ databases">
        <title>Safari Cat Assemblies.</title>
        <authorList>
            <person name="Bredemeyer K.R."/>
            <person name="Murphy W.J."/>
        </authorList>
    </citation>
    <scope>NUCLEOTIDE SEQUENCE [LARGE SCALE GENOMIC DNA]</scope>
</reference>
<evidence type="ECO:0000259" key="6">
    <source>
        <dbReference type="PROSITE" id="PS50892"/>
    </source>
</evidence>
<gene>
    <name evidence="7" type="primary">VAMP3</name>
</gene>
<dbReference type="InterPro" id="IPR001388">
    <property type="entry name" value="Synaptobrevin-like"/>
</dbReference>
<sequence length="170" mass="18953">EREKSKCDQPNNGSNEELQSHSGQERSGWGEVRHSARILREEAPLHLIFPTRATPPTCTSLFLTPFVSTGAPAGSSAASGSNRRLQQTQNQVDEVVDIMRVNVDKVLERDQKLSELDDRADALQAGASQFETSAAKLKRKYWWKNCKMWAIGIVVVVVIIIIIIVWNVSP</sequence>
<comment type="similarity">
    <text evidence="1">Belongs to the synaptobrevin family.</text>
</comment>
<dbReference type="PRINTS" id="PR00219">
    <property type="entry name" value="SYNAPTOBREVN"/>
</dbReference>
<organism evidence="7 8">
    <name type="scientific">Felis catus</name>
    <name type="common">Cat</name>
    <name type="synonym">Felis silvestris catus</name>
    <dbReference type="NCBI Taxonomy" id="9685"/>
    <lineage>
        <taxon>Eukaryota</taxon>
        <taxon>Metazoa</taxon>
        <taxon>Chordata</taxon>
        <taxon>Craniata</taxon>
        <taxon>Vertebrata</taxon>
        <taxon>Euteleostomi</taxon>
        <taxon>Mammalia</taxon>
        <taxon>Eutheria</taxon>
        <taxon>Laurasiatheria</taxon>
        <taxon>Carnivora</taxon>
        <taxon>Feliformia</taxon>
        <taxon>Felidae</taxon>
        <taxon>Felinae</taxon>
        <taxon>Felis</taxon>
    </lineage>
</organism>
<name>A0ABI8A3L0_FELCA</name>
<dbReference type="SUPFAM" id="SSF58038">
    <property type="entry name" value="SNARE fusion complex"/>
    <property type="match status" value="1"/>
</dbReference>
<evidence type="ECO:0000256" key="5">
    <source>
        <dbReference type="SAM" id="Phobius"/>
    </source>
</evidence>
<dbReference type="PANTHER" id="PTHR45701">
    <property type="entry name" value="SYNAPTOBREVIN FAMILY MEMBER"/>
    <property type="match status" value="1"/>
</dbReference>
<keyword evidence="5" id="KW-0472">Membrane</keyword>
<feature type="region of interest" description="Disordered" evidence="4">
    <location>
        <begin position="1"/>
        <end position="31"/>
    </location>
</feature>
<dbReference type="GeneTree" id="ENSGT00940000158192"/>
<dbReference type="Ensembl" id="ENSFCTT00005076845.1">
    <property type="protein sequence ID" value="ENSFCTP00005053846.1"/>
    <property type="gene ID" value="ENSFCTG00005027202.1"/>
</dbReference>
<evidence type="ECO:0000313" key="7">
    <source>
        <dbReference type="Ensembl" id="ENSFCTP00005053846.1"/>
    </source>
</evidence>
<comment type="subcellular location">
    <subcellularLocation>
        <location evidence="2">Endomembrane system</location>
        <topology evidence="2">Single-pass type IV membrane protein</topology>
    </subcellularLocation>
</comment>
<feature type="compositionally biased region" description="Polar residues" evidence="4">
    <location>
        <begin position="8"/>
        <end position="22"/>
    </location>
</feature>
<dbReference type="Pfam" id="PF00957">
    <property type="entry name" value="Synaptobrevin"/>
    <property type="match status" value="1"/>
</dbReference>
<feature type="transmembrane region" description="Helical" evidence="5">
    <location>
        <begin position="148"/>
        <end position="168"/>
    </location>
</feature>
<dbReference type="Gene3D" id="1.20.5.110">
    <property type="match status" value="1"/>
</dbReference>
<evidence type="ECO:0000256" key="1">
    <source>
        <dbReference type="ARBA" id="ARBA00008025"/>
    </source>
</evidence>
<dbReference type="PROSITE" id="PS00417">
    <property type="entry name" value="SYNAPTOBREVIN"/>
    <property type="match status" value="1"/>
</dbReference>
<evidence type="ECO:0000256" key="4">
    <source>
        <dbReference type="SAM" id="MobiDB-lite"/>
    </source>
</evidence>
<dbReference type="InterPro" id="IPR016444">
    <property type="entry name" value="Synaptobrevin/VAMP"/>
</dbReference>
<reference evidence="7" key="3">
    <citation type="submission" date="2025-09" db="UniProtKB">
        <authorList>
            <consortium name="Ensembl"/>
        </authorList>
    </citation>
    <scope>IDENTIFICATION</scope>
    <source>
        <strain evidence="7">breed Abyssinian</strain>
    </source>
</reference>
<dbReference type="PROSITE" id="PS50892">
    <property type="entry name" value="V_SNARE"/>
    <property type="match status" value="1"/>
</dbReference>
<accession>A0ABI8A3L0</accession>
<protein>
    <submittedName>
        <fullName evidence="7">Vesicle associated membrane protein 3</fullName>
    </submittedName>
</protein>
<reference evidence="7" key="2">
    <citation type="submission" date="2025-08" db="UniProtKB">
        <authorList>
            <consortium name="Ensembl"/>
        </authorList>
    </citation>
    <scope>IDENTIFICATION</scope>
    <source>
        <strain evidence="7">breed Abyssinian</strain>
    </source>
</reference>
<keyword evidence="8" id="KW-1185">Reference proteome</keyword>
<evidence type="ECO:0000313" key="8">
    <source>
        <dbReference type="Proteomes" id="UP000823872"/>
    </source>
</evidence>
<keyword evidence="3" id="KW-0175">Coiled coil</keyword>
<keyword evidence="5" id="KW-1133">Transmembrane helix</keyword>
<dbReference type="Proteomes" id="UP000823872">
    <property type="component" value="Chromosome C1"/>
</dbReference>
<keyword evidence="5" id="KW-0812">Transmembrane</keyword>
<dbReference type="CDD" id="cd15870">
    <property type="entry name" value="R-SNARE_VAMP2"/>
    <property type="match status" value="1"/>
</dbReference>
<feature type="domain" description="V-SNARE coiled-coil homology" evidence="6">
    <location>
        <begin position="84"/>
        <end position="144"/>
    </location>
</feature>
<proteinExistence type="inferred from homology"/>
<evidence type="ECO:0000256" key="3">
    <source>
        <dbReference type="PROSITE-ProRule" id="PRU00290"/>
    </source>
</evidence>
<evidence type="ECO:0000256" key="2">
    <source>
        <dbReference type="ARBA" id="ARBA00046280"/>
    </source>
</evidence>
<dbReference type="InterPro" id="IPR042855">
    <property type="entry name" value="V_SNARE_CC"/>
</dbReference>